<dbReference type="CDD" id="cd06257">
    <property type="entry name" value="DnaJ"/>
    <property type="match status" value="1"/>
</dbReference>
<dbReference type="PANTHER" id="PTHR43096">
    <property type="entry name" value="DNAJ HOMOLOG 1, MITOCHONDRIAL-RELATED"/>
    <property type="match status" value="1"/>
</dbReference>
<dbReference type="PANTHER" id="PTHR43096:SF52">
    <property type="entry name" value="DNAJ HOMOLOG 1, MITOCHONDRIAL-RELATED"/>
    <property type="match status" value="1"/>
</dbReference>
<dbReference type="Pfam" id="PF01556">
    <property type="entry name" value="DnaJ_C"/>
    <property type="match status" value="1"/>
</dbReference>
<evidence type="ECO:0000313" key="11">
    <source>
        <dbReference type="EMBL" id="ORY95877.1"/>
    </source>
</evidence>
<dbReference type="FunFam" id="2.60.260.20:FF:000005">
    <property type="entry name" value="Chaperone protein dnaJ 1, mitochondrial"/>
    <property type="match status" value="1"/>
</dbReference>
<evidence type="ECO:0000259" key="10">
    <source>
        <dbReference type="PROSITE" id="PS51188"/>
    </source>
</evidence>
<dbReference type="Pfam" id="PF00684">
    <property type="entry name" value="DnaJ_CXXCXGXG"/>
    <property type="match status" value="1"/>
</dbReference>
<dbReference type="InterPro" id="IPR036869">
    <property type="entry name" value="J_dom_sf"/>
</dbReference>
<reference evidence="11 12" key="1">
    <citation type="submission" date="2016-07" db="EMBL/GenBank/DDBJ databases">
        <title>Pervasive Adenine N6-methylation of Active Genes in Fungi.</title>
        <authorList>
            <consortium name="DOE Joint Genome Institute"/>
            <person name="Mondo S.J."/>
            <person name="Dannebaum R.O."/>
            <person name="Kuo R.C."/>
            <person name="Labutti K."/>
            <person name="Haridas S."/>
            <person name="Kuo A."/>
            <person name="Salamov A."/>
            <person name="Ahrendt S.R."/>
            <person name="Lipzen A."/>
            <person name="Sullivan W."/>
            <person name="Andreopoulos W.B."/>
            <person name="Clum A."/>
            <person name="Lindquist E."/>
            <person name="Daum C."/>
            <person name="Ramamoorthy G.K."/>
            <person name="Gryganskyi A."/>
            <person name="Culley D."/>
            <person name="Magnuson J.K."/>
            <person name="James T.Y."/>
            <person name="O'Malley M.A."/>
            <person name="Stajich J.E."/>
            <person name="Spatafora J.W."/>
            <person name="Visel A."/>
            <person name="Grigoriev I.V."/>
        </authorList>
    </citation>
    <scope>NUCLEOTIDE SEQUENCE [LARGE SCALE GENOMIC DNA]</scope>
    <source>
        <strain evidence="11 12">NRRL 2496</strain>
    </source>
</reference>
<dbReference type="PROSITE" id="PS50076">
    <property type="entry name" value="DNAJ_2"/>
    <property type="match status" value="1"/>
</dbReference>
<keyword evidence="3 7" id="KW-0863">Zinc-finger</keyword>
<dbReference type="GO" id="GO:0001671">
    <property type="term" value="F:ATPase activator activity"/>
    <property type="evidence" value="ECO:0007669"/>
    <property type="project" value="EnsemblFungi"/>
</dbReference>
<evidence type="ECO:0000256" key="1">
    <source>
        <dbReference type="ARBA" id="ARBA00022723"/>
    </source>
</evidence>
<protein>
    <recommendedName>
        <fullName evidence="6">DnaJ homolog 1, mitochondrial</fullName>
    </recommendedName>
</protein>
<evidence type="ECO:0000256" key="8">
    <source>
        <dbReference type="SAM" id="MobiDB-lite"/>
    </source>
</evidence>
<dbReference type="GO" id="GO:0006515">
    <property type="term" value="P:protein quality control for misfolded or incompletely synthesized proteins"/>
    <property type="evidence" value="ECO:0007669"/>
    <property type="project" value="EnsemblFungi"/>
</dbReference>
<dbReference type="Gene3D" id="1.10.287.110">
    <property type="entry name" value="DnaJ domain"/>
    <property type="match status" value="1"/>
</dbReference>
<dbReference type="InterPro" id="IPR018253">
    <property type="entry name" value="DnaJ_domain_CS"/>
</dbReference>
<dbReference type="InterPro" id="IPR002939">
    <property type="entry name" value="DnaJ_C"/>
</dbReference>
<dbReference type="CDD" id="cd10719">
    <property type="entry name" value="DnaJ_zf"/>
    <property type="match status" value="1"/>
</dbReference>
<evidence type="ECO:0000256" key="3">
    <source>
        <dbReference type="ARBA" id="ARBA00022771"/>
    </source>
</evidence>
<dbReference type="Pfam" id="PF00226">
    <property type="entry name" value="DnaJ"/>
    <property type="match status" value="1"/>
</dbReference>
<dbReference type="HAMAP" id="MF_01152">
    <property type="entry name" value="DnaJ"/>
    <property type="match status" value="1"/>
</dbReference>
<dbReference type="GO" id="GO:0008270">
    <property type="term" value="F:zinc ion binding"/>
    <property type="evidence" value="ECO:0007669"/>
    <property type="project" value="UniProtKB-KW"/>
</dbReference>
<keyword evidence="12" id="KW-1185">Reference proteome</keyword>
<keyword evidence="5" id="KW-0143">Chaperone</keyword>
<dbReference type="InterPro" id="IPR008971">
    <property type="entry name" value="HSP40/DnaJ_pept-bd"/>
</dbReference>
<dbReference type="GO" id="GO:0005759">
    <property type="term" value="C:mitochondrial matrix"/>
    <property type="evidence" value="ECO:0007669"/>
    <property type="project" value="EnsemblFungi"/>
</dbReference>
<dbReference type="InterPro" id="IPR036410">
    <property type="entry name" value="HSP_DnaJ_Cys-rich_dom_sf"/>
</dbReference>
<proteinExistence type="inferred from homology"/>
<dbReference type="InParanoid" id="A0A1X2HB26"/>
<dbReference type="GO" id="GO:0005524">
    <property type="term" value="F:ATP binding"/>
    <property type="evidence" value="ECO:0007669"/>
    <property type="project" value="InterPro"/>
</dbReference>
<evidence type="ECO:0000256" key="6">
    <source>
        <dbReference type="ARBA" id="ARBA00072890"/>
    </source>
</evidence>
<dbReference type="GO" id="GO:0031072">
    <property type="term" value="F:heat shock protein binding"/>
    <property type="evidence" value="ECO:0007669"/>
    <property type="project" value="InterPro"/>
</dbReference>
<keyword evidence="2" id="KW-0677">Repeat</keyword>
<feature type="domain" description="CR-type" evidence="10">
    <location>
        <begin position="212"/>
        <end position="292"/>
    </location>
</feature>
<dbReference type="Proteomes" id="UP000242180">
    <property type="component" value="Unassembled WGS sequence"/>
</dbReference>
<keyword evidence="1 7" id="KW-0479">Metal-binding</keyword>
<dbReference type="OrthoDB" id="10256793at2759"/>
<feature type="domain" description="J" evidence="9">
    <location>
        <begin position="68"/>
        <end position="132"/>
    </location>
</feature>
<evidence type="ECO:0000259" key="9">
    <source>
        <dbReference type="PROSITE" id="PS50076"/>
    </source>
</evidence>
<dbReference type="GO" id="GO:0009408">
    <property type="term" value="P:response to heat"/>
    <property type="evidence" value="ECO:0007669"/>
    <property type="project" value="EnsemblFungi"/>
</dbReference>
<dbReference type="CDD" id="cd10747">
    <property type="entry name" value="DnaJ_C"/>
    <property type="match status" value="1"/>
</dbReference>
<dbReference type="AlphaFoldDB" id="A0A1X2HB26"/>
<dbReference type="PROSITE" id="PS00636">
    <property type="entry name" value="DNAJ_1"/>
    <property type="match status" value="1"/>
</dbReference>
<evidence type="ECO:0000256" key="7">
    <source>
        <dbReference type="PROSITE-ProRule" id="PRU00546"/>
    </source>
</evidence>
<dbReference type="InterPro" id="IPR001305">
    <property type="entry name" value="HSP_DnaJ_Cys-rich_dom"/>
</dbReference>
<dbReference type="InterPro" id="IPR012724">
    <property type="entry name" value="DnaJ"/>
</dbReference>
<dbReference type="PRINTS" id="PR00625">
    <property type="entry name" value="JDOMAIN"/>
</dbReference>
<accession>A0A1X2HB26</accession>
<feature type="region of interest" description="Disordered" evidence="8">
    <location>
        <begin position="432"/>
        <end position="470"/>
    </location>
</feature>
<dbReference type="SUPFAM" id="SSF49493">
    <property type="entry name" value="HSP40/DnaJ peptide-binding domain"/>
    <property type="match status" value="2"/>
</dbReference>
<sequence>MVFARVACRGATLVQASLRENLFQSAIRSSARKIPAFRPSYAGSARVAPAIHKRCFHASAPSNAAKRDPYEVLGIKKEASQGDIKKAYYALAKKYHPDTNKDKDAREKFVQIQEAYEILSDEEKRKQYDQFGFGFDGSAGAGPGGAGGFYGAGGGGFPGGFDPNDIFSQFFGGGFSGGFRSGGAGGADPFRNMPGEDIQTPLTVTFMEAVKGVTKNVMVERVTQCTTCHGTGMKAGKSKATCGVCHGTGAQTISMGGFHMQTSCQSCGGTGSAIPPGAGCGTCNSIGKVRERKSVSVKVPPGVDQNSRIRVPGEGDAPIKGSGPSGDLFVSLNILPSKIFRRQDYDVFVDAKIPFYKAILGGKIRIPTVDGDVELKVPSGSQPGDNIALRGRGIQRLRTGTSRGDQIVTLKIELPRIVRGEQRKIIEKYASLIDPEYRQDDPPAPSSDDKTPPTPPPSPGNNGSDCKEGFFKNAFGKLKDKLSNEEDDEKSSKK</sequence>
<gene>
    <name evidence="11" type="ORF">BCR43DRAFT_493746</name>
</gene>
<dbReference type="GO" id="GO:0006458">
    <property type="term" value="P:'de novo' protein folding"/>
    <property type="evidence" value="ECO:0007669"/>
    <property type="project" value="EnsemblFungi"/>
</dbReference>
<dbReference type="Gene3D" id="2.60.260.20">
    <property type="entry name" value="Urease metallochaperone UreE, N-terminal domain"/>
    <property type="match status" value="2"/>
</dbReference>
<dbReference type="Gene3D" id="2.10.230.10">
    <property type="entry name" value="Heat shock protein DnaJ, cysteine-rich domain"/>
    <property type="match status" value="1"/>
</dbReference>
<evidence type="ECO:0000313" key="12">
    <source>
        <dbReference type="Proteomes" id="UP000242180"/>
    </source>
</evidence>
<dbReference type="SMART" id="SM00271">
    <property type="entry name" value="DnaJ"/>
    <property type="match status" value="1"/>
</dbReference>
<evidence type="ECO:0000256" key="5">
    <source>
        <dbReference type="ARBA" id="ARBA00023186"/>
    </source>
</evidence>
<organism evidence="11 12">
    <name type="scientific">Syncephalastrum racemosum</name>
    <name type="common">Filamentous fungus</name>
    <dbReference type="NCBI Taxonomy" id="13706"/>
    <lineage>
        <taxon>Eukaryota</taxon>
        <taxon>Fungi</taxon>
        <taxon>Fungi incertae sedis</taxon>
        <taxon>Mucoromycota</taxon>
        <taxon>Mucoromycotina</taxon>
        <taxon>Mucoromycetes</taxon>
        <taxon>Mucorales</taxon>
        <taxon>Syncephalastraceae</taxon>
        <taxon>Syncephalastrum</taxon>
    </lineage>
</organism>
<feature type="region of interest" description="Disordered" evidence="8">
    <location>
        <begin position="294"/>
        <end position="322"/>
    </location>
</feature>
<comment type="caution">
    <text evidence="11">The sequence shown here is derived from an EMBL/GenBank/DDBJ whole genome shotgun (WGS) entry which is preliminary data.</text>
</comment>
<keyword evidence="4 7" id="KW-0862">Zinc</keyword>
<feature type="zinc finger region" description="CR-type" evidence="7">
    <location>
        <begin position="212"/>
        <end position="292"/>
    </location>
</feature>
<evidence type="ECO:0000256" key="4">
    <source>
        <dbReference type="ARBA" id="ARBA00022833"/>
    </source>
</evidence>
<name>A0A1X2HB26_SYNRA</name>
<dbReference type="SUPFAM" id="SSF46565">
    <property type="entry name" value="Chaperone J-domain"/>
    <property type="match status" value="1"/>
</dbReference>
<dbReference type="SUPFAM" id="SSF57938">
    <property type="entry name" value="DnaJ/Hsp40 cysteine-rich domain"/>
    <property type="match status" value="1"/>
</dbReference>
<dbReference type="GO" id="GO:0042026">
    <property type="term" value="P:protein refolding"/>
    <property type="evidence" value="ECO:0007669"/>
    <property type="project" value="EnsemblFungi"/>
</dbReference>
<dbReference type="EMBL" id="MCGN01000006">
    <property type="protein sequence ID" value="ORY95877.1"/>
    <property type="molecule type" value="Genomic_DNA"/>
</dbReference>
<dbReference type="GO" id="GO:0051082">
    <property type="term" value="F:unfolded protein binding"/>
    <property type="evidence" value="ECO:0007669"/>
    <property type="project" value="EnsemblFungi"/>
</dbReference>
<feature type="compositionally biased region" description="Basic and acidic residues" evidence="8">
    <location>
        <begin position="435"/>
        <end position="451"/>
    </location>
</feature>
<dbReference type="InterPro" id="IPR001623">
    <property type="entry name" value="DnaJ_domain"/>
</dbReference>
<dbReference type="STRING" id="13706.A0A1X2HB26"/>
<dbReference type="FunCoup" id="A0A1X2HB26">
    <property type="interactions" value="483"/>
</dbReference>
<dbReference type="NCBIfam" id="NF008035">
    <property type="entry name" value="PRK10767.1"/>
    <property type="match status" value="1"/>
</dbReference>
<dbReference type="OMA" id="MATDYYA"/>
<dbReference type="PROSITE" id="PS51188">
    <property type="entry name" value="ZF_CR"/>
    <property type="match status" value="1"/>
</dbReference>
<evidence type="ECO:0000256" key="2">
    <source>
        <dbReference type="ARBA" id="ARBA00022737"/>
    </source>
</evidence>